<dbReference type="GO" id="GO:0005886">
    <property type="term" value="C:plasma membrane"/>
    <property type="evidence" value="ECO:0007669"/>
    <property type="project" value="TreeGrafter"/>
</dbReference>
<dbReference type="SFLD" id="SFLDS00003">
    <property type="entry name" value="Haloacid_Dehalogenase"/>
    <property type="match status" value="1"/>
</dbReference>
<dbReference type="InterPro" id="IPR006539">
    <property type="entry name" value="P-type_ATPase_IV"/>
</dbReference>
<dbReference type="SUPFAM" id="SSF81665">
    <property type="entry name" value="Calcium ATPase, transmembrane domain M"/>
    <property type="match status" value="1"/>
</dbReference>
<feature type="binding site" evidence="13">
    <location>
        <position position="770"/>
    </location>
    <ligand>
        <name>ATP</name>
        <dbReference type="ChEBI" id="CHEBI:30616"/>
    </ligand>
</feature>
<evidence type="ECO:0000256" key="1">
    <source>
        <dbReference type="ARBA" id="ARBA00004141"/>
    </source>
</evidence>
<dbReference type="SUPFAM" id="SSF81660">
    <property type="entry name" value="Metal cation-transporting ATPase, ATP-binding domain N"/>
    <property type="match status" value="1"/>
</dbReference>
<keyword evidence="9 15" id="KW-1133">Transmembrane helix</keyword>
<dbReference type="EMBL" id="JXTB01000463">
    <property type="protein sequence ID" value="PON39546.1"/>
    <property type="molecule type" value="Genomic_DNA"/>
</dbReference>
<feature type="transmembrane region" description="Helical" evidence="15">
    <location>
        <begin position="112"/>
        <end position="129"/>
    </location>
</feature>
<keyword evidence="7 14" id="KW-0460">Magnesium</keyword>
<keyword evidence="4 14" id="KW-0479">Metal-binding</keyword>
<sequence>MVGSSAKRNKLIKWSNLYSFSCTRPSANDDISSVVFSCGPGFSRTVFCNEPHRHKDKPYKYGRNDVSTTKYNVVSFLPKALFEQFRRVANLYFLLAAVLSVAPFTPFDPVSLIAPLVFVVGISMLKEAVEDWHRFLQDMNVNSRTVQAHIGGGTFVSKAWKEVSVGDVVKVNKDEYFPCDILLLSSSFEDGICYVETMNLDGETNLKVKRCLEATLGLDKDQELSEFRATIRCEDPNPRLYTFVGNLEFRNESFPLSPCQLLLRDSKLRNTDYIYGVVIFTGKDTKAVRNSTLVPSKRSKIERKMDHVIYVLFSLLVLISLLTAIGFSLLLKSEMAKWWYLRLEDDGDLLFRPSRLLVSGLLQFIRALILYGYLIPISLYVSIEVVKVLQAMLINKDVEMYDEASCKSVHARTSNLNEELGQVEMILSDKTGTLTCNQMEFRKCSIAGVSYGGDINEVDLEASRRIENEAFQFSVDDIDSPRSQSFERFELSVADTGTQMEVLCGQKSIRNPSKVNIGISSLCNVSNIKGFNFWDDRIINKNWIHNSNLFDVAMFHRVMALCHTGIPVEDENSDKLKYEAESPEEVAFLIAAQEFGFQFFRRTQSIMHLKELDPSSGREVKREYKLLNLLEFSSARKRMSVIISDEDGQILLLCKGADSIIFDRLADNGRKYQEETTIHLSCYAEDGFRTLAFAYRLIDVSEYENWNKIFTQAKTTIGPEREELLEKASEMIEKDLTLLGVAAIEDKLQKGVPECIDKLAQAGIKIWLLTGDKKETAINIGFLIFETVHYRRFACSLLRQDMKQFHLSLGKETERNDQLKAMKEDILNQLDSFYRIIAKENNHHTPLALVVDGKALEIALRSDVKDHFLQLAVKCASVICSRVSPKQKALITKVVKEYTGKTILAIGDGANDVGMIQEADIGVGISGMEGMQAVMASDFSLPQFRFLGRLLIVHGHWCYKRISKMILYFVYKNIAFGLTLFYYELYTSFSGEVLYDDWYMTLFNVILTSLPVISLGVLEQDVSSEVCLQFPALYQQGQRNIHFTWSRIIGWILNGTVSSLVIFLANIYILSPNAFRGDGAVADLTHQGAITYTCIIWTVNCQISLIISHFTWIQHLFIWGSIFMWYIFLYVYGSLSPAYSEGGFHLLQDSLGNSPMYWMVTLLAVVVSLLPYFIHIAIQRLFYPMDDHVIQEIKYCRKDVSDNRMWQREQDNSKKSTQIGFSARVDARIPYFKDNLQHKKKVIYRSLTNSPLFKKV</sequence>
<dbReference type="SFLD" id="SFLDF00027">
    <property type="entry name" value="p-type_atpase"/>
    <property type="match status" value="1"/>
</dbReference>
<dbReference type="GO" id="GO:0045332">
    <property type="term" value="P:phospholipid translocation"/>
    <property type="evidence" value="ECO:0007669"/>
    <property type="project" value="TreeGrafter"/>
</dbReference>
<comment type="subcellular location">
    <subcellularLocation>
        <location evidence="1 15">Membrane</location>
        <topology evidence="1 15">Multi-pass membrane protein</topology>
    </subcellularLocation>
</comment>
<feature type="binding site" evidence="13">
    <location>
        <position position="632"/>
    </location>
    <ligand>
        <name>ATP</name>
        <dbReference type="ChEBI" id="CHEBI:30616"/>
    </ligand>
</feature>
<keyword evidence="8 15" id="KW-1278">Translocase</keyword>
<evidence type="ECO:0000313" key="19">
    <source>
        <dbReference type="Proteomes" id="UP000237105"/>
    </source>
</evidence>
<comment type="catalytic activity">
    <reaction evidence="11 15">
        <text>ATP + H2O + phospholipidSide 1 = ADP + phosphate + phospholipidSide 2.</text>
        <dbReference type="EC" id="7.6.2.1"/>
    </reaction>
</comment>
<feature type="transmembrane region" description="Helical" evidence="15">
    <location>
        <begin position="308"/>
        <end position="331"/>
    </location>
</feature>
<keyword evidence="5 13" id="KW-0547">Nucleotide-binding</keyword>
<feature type="binding site" evidence="13">
    <location>
        <position position="430"/>
    </location>
    <ligand>
        <name>ATP</name>
        <dbReference type="ChEBI" id="CHEBI:30616"/>
    </ligand>
</feature>
<feature type="binding site" evidence="13">
    <location>
        <position position="585"/>
    </location>
    <ligand>
        <name>ATP</name>
        <dbReference type="ChEBI" id="CHEBI:30616"/>
    </ligand>
</feature>
<feature type="binding site" evidence="13">
    <location>
        <position position="655"/>
    </location>
    <ligand>
        <name>ATP</name>
        <dbReference type="ChEBI" id="CHEBI:30616"/>
    </ligand>
</feature>
<dbReference type="GO" id="GO:0140326">
    <property type="term" value="F:ATPase-coupled intramembrane lipid transporter activity"/>
    <property type="evidence" value="ECO:0007669"/>
    <property type="project" value="UniProtKB-EC"/>
</dbReference>
<dbReference type="InterPro" id="IPR032630">
    <property type="entry name" value="P_typ_ATPase_c"/>
</dbReference>
<feature type="binding site" evidence="13">
    <location>
        <position position="772"/>
    </location>
    <ligand>
        <name>ATP</name>
        <dbReference type="ChEBI" id="CHEBI:30616"/>
    </ligand>
</feature>
<keyword evidence="19" id="KW-1185">Reference proteome</keyword>
<feature type="transmembrane region" description="Helical" evidence="15">
    <location>
        <begin position="998"/>
        <end position="1018"/>
    </location>
</feature>
<accession>A0A2P5ASM2</accession>
<dbReference type="InterPro" id="IPR036412">
    <property type="entry name" value="HAD-like_sf"/>
</dbReference>
<dbReference type="Proteomes" id="UP000237105">
    <property type="component" value="Unassembled WGS sequence"/>
</dbReference>
<feature type="binding site" evidence="13">
    <location>
        <position position="912"/>
    </location>
    <ligand>
        <name>ATP</name>
        <dbReference type="ChEBI" id="CHEBI:30616"/>
    </ligand>
</feature>
<evidence type="ECO:0000256" key="14">
    <source>
        <dbReference type="PIRSR" id="PIRSR606539-3"/>
    </source>
</evidence>
<evidence type="ECO:0000256" key="3">
    <source>
        <dbReference type="ARBA" id="ARBA00022692"/>
    </source>
</evidence>
<dbReference type="InterPro" id="IPR032631">
    <property type="entry name" value="P-type_ATPase_N"/>
</dbReference>
<evidence type="ECO:0000313" key="18">
    <source>
        <dbReference type="EMBL" id="PON39546.1"/>
    </source>
</evidence>
<feature type="transmembrane region" description="Helical" evidence="15">
    <location>
        <begin position="1155"/>
        <end position="1178"/>
    </location>
</feature>
<dbReference type="Gene3D" id="3.40.50.1000">
    <property type="entry name" value="HAD superfamily/HAD-like"/>
    <property type="match status" value="2"/>
</dbReference>
<dbReference type="Gene3D" id="3.40.1110.10">
    <property type="entry name" value="Calcium-transporting ATPase, cytoplasmic domain N"/>
    <property type="match status" value="2"/>
</dbReference>
<dbReference type="InterPro" id="IPR008250">
    <property type="entry name" value="ATPase_P-typ_transduc_dom_A_sf"/>
</dbReference>
<evidence type="ECO:0000256" key="15">
    <source>
        <dbReference type="RuleBase" id="RU362033"/>
    </source>
</evidence>
<dbReference type="PRINTS" id="PR00119">
    <property type="entry name" value="CATATPASE"/>
</dbReference>
<dbReference type="Pfam" id="PF16212">
    <property type="entry name" value="PhoLip_ATPase_C"/>
    <property type="match status" value="1"/>
</dbReference>
<dbReference type="FunFam" id="3.40.50.1000:FF:000014">
    <property type="entry name" value="Phospholipid-transporting ATPase"/>
    <property type="match status" value="1"/>
</dbReference>
<feature type="binding site" evidence="13">
    <location>
        <position position="771"/>
    </location>
    <ligand>
        <name>ATP</name>
        <dbReference type="ChEBI" id="CHEBI:30616"/>
    </ligand>
</feature>
<evidence type="ECO:0000256" key="13">
    <source>
        <dbReference type="PIRSR" id="PIRSR606539-2"/>
    </source>
</evidence>
<evidence type="ECO:0000256" key="12">
    <source>
        <dbReference type="PIRSR" id="PIRSR606539-1"/>
    </source>
</evidence>
<dbReference type="FunFam" id="2.70.150.10:FF:000023">
    <property type="entry name" value="Phospholipid-transporting ATPase"/>
    <property type="match status" value="1"/>
</dbReference>
<evidence type="ECO:0000256" key="5">
    <source>
        <dbReference type="ARBA" id="ARBA00022741"/>
    </source>
</evidence>
<dbReference type="SUPFAM" id="SSF81653">
    <property type="entry name" value="Calcium ATPase, transduction domain A"/>
    <property type="match status" value="1"/>
</dbReference>
<keyword evidence="6 13" id="KW-0067">ATP-binding</keyword>
<feature type="binding site" evidence="13">
    <location>
        <position position="888"/>
    </location>
    <ligand>
        <name>ATP</name>
        <dbReference type="ChEBI" id="CHEBI:30616"/>
    </ligand>
</feature>
<dbReference type="EC" id="7.6.2.1" evidence="15"/>
<dbReference type="PANTHER" id="PTHR24092">
    <property type="entry name" value="PROBABLE PHOSPHOLIPID-TRANSPORTING ATPASE"/>
    <property type="match status" value="1"/>
</dbReference>
<feature type="binding site" evidence="14">
    <location>
        <position position="908"/>
    </location>
    <ligand>
        <name>Mg(2+)</name>
        <dbReference type="ChEBI" id="CHEBI:18420"/>
    </ligand>
</feature>
<dbReference type="InterPro" id="IPR044492">
    <property type="entry name" value="P_typ_ATPase_HD_dom"/>
</dbReference>
<dbReference type="SUPFAM" id="SSF56784">
    <property type="entry name" value="HAD-like"/>
    <property type="match status" value="1"/>
</dbReference>
<dbReference type="GO" id="GO:0005524">
    <property type="term" value="F:ATP binding"/>
    <property type="evidence" value="ECO:0007669"/>
    <property type="project" value="UniProtKB-UniRule"/>
</dbReference>
<evidence type="ECO:0000259" key="16">
    <source>
        <dbReference type="Pfam" id="PF16209"/>
    </source>
</evidence>
<name>A0A2P5ASM2_PARAD</name>
<feature type="transmembrane region" description="Helical" evidence="15">
    <location>
        <begin position="966"/>
        <end position="986"/>
    </location>
</feature>
<dbReference type="PANTHER" id="PTHR24092:SF157">
    <property type="entry name" value="PHOSPHOLIPID-TRANSPORTING ATPASE"/>
    <property type="match status" value="1"/>
</dbReference>
<evidence type="ECO:0000256" key="6">
    <source>
        <dbReference type="ARBA" id="ARBA00022840"/>
    </source>
</evidence>
<feature type="binding site" evidence="13">
    <location>
        <position position="911"/>
    </location>
    <ligand>
        <name>ATP</name>
        <dbReference type="ChEBI" id="CHEBI:30616"/>
    </ligand>
</feature>
<evidence type="ECO:0000256" key="4">
    <source>
        <dbReference type="ARBA" id="ARBA00022723"/>
    </source>
</evidence>
<feature type="domain" description="P-type ATPase C-terminal" evidence="17">
    <location>
        <begin position="934"/>
        <end position="1184"/>
    </location>
</feature>
<dbReference type="FunFam" id="3.40.1110.10:FF:000146">
    <property type="entry name" value="Phospholipid-transporting ATPase"/>
    <property type="match status" value="1"/>
</dbReference>
<dbReference type="InterPro" id="IPR023214">
    <property type="entry name" value="HAD_sf"/>
</dbReference>
<dbReference type="PROSITE" id="PS00154">
    <property type="entry name" value="ATPASE_E1_E2"/>
    <property type="match status" value="1"/>
</dbReference>
<dbReference type="OrthoDB" id="377733at2759"/>
<feature type="binding site" evidence="13">
    <location>
        <position position="431"/>
    </location>
    <ligand>
        <name>ATP</name>
        <dbReference type="ChEBI" id="CHEBI:30616"/>
    </ligand>
</feature>
<gene>
    <name evidence="18" type="ORF">PanWU01x14_304370</name>
</gene>
<comment type="caution">
    <text evidence="18">The sequence shown here is derived from an EMBL/GenBank/DDBJ whole genome shotgun (WGS) entry which is preliminary data.</text>
</comment>
<comment type="similarity">
    <text evidence="2 15">Belongs to the cation transport ATPase (P-type) (TC 3.A.3) family. Type IV subfamily.</text>
</comment>
<evidence type="ECO:0000256" key="2">
    <source>
        <dbReference type="ARBA" id="ARBA00008109"/>
    </source>
</evidence>
<dbReference type="Gene3D" id="2.70.150.10">
    <property type="entry name" value="Calcium-transporting ATPase, cytoplasmic transduction domain A"/>
    <property type="match status" value="1"/>
</dbReference>
<feature type="active site" description="4-aspartylphosphate intermediate" evidence="12">
    <location>
        <position position="429"/>
    </location>
</feature>
<feature type="domain" description="P-type ATPase N-terminal" evidence="16">
    <location>
        <begin position="46"/>
        <end position="112"/>
    </location>
</feature>
<protein>
    <recommendedName>
        <fullName evidence="15">Phospholipid-transporting ATPase</fullName>
        <ecNumber evidence="15">7.6.2.1</ecNumber>
    </recommendedName>
</protein>
<feature type="transmembrane region" description="Helical" evidence="15">
    <location>
        <begin position="88"/>
        <end position="106"/>
    </location>
</feature>
<dbReference type="STRING" id="3476.A0A2P5ASM2"/>
<keyword evidence="10 15" id="KW-0472">Membrane</keyword>
<comment type="cofactor">
    <cofactor evidence="14">
        <name>Mg(2+)</name>
        <dbReference type="ChEBI" id="CHEBI:18420"/>
    </cofactor>
</comment>
<feature type="transmembrane region" description="Helical" evidence="15">
    <location>
        <begin position="1048"/>
        <end position="1069"/>
    </location>
</feature>
<reference evidence="19" key="1">
    <citation type="submission" date="2016-06" db="EMBL/GenBank/DDBJ databases">
        <title>Parallel loss of symbiosis genes in relatives of nitrogen-fixing non-legume Parasponia.</title>
        <authorList>
            <person name="Van Velzen R."/>
            <person name="Holmer R."/>
            <person name="Bu F."/>
            <person name="Rutten L."/>
            <person name="Van Zeijl A."/>
            <person name="Liu W."/>
            <person name="Santuari L."/>
            <person name="Cao Q."/>
            <person name="Sharma T."/>
            <person name="Shen D."/>
            <person name="Roswanjaya Y."/>
            <person name="Wardhani T."/>
            <person name="Kalhor M.S."/>
            <person name="Jansen J."/>
            <person name="Van den Hoogen J."/>
            <person name="Gungor B."/>
            <person name="Hartog M."/>
            <person name="Hontelez J."/>
            <person name="Verver J."/>
            <person name="Yang W.-C."/>
            <person name="Schijlen E."/>
            <person name="Repin R."/>
            <person name="Schilthuizen M."/>
            <person name="Schranz E."/>
            <person name="Heidstra R."/>
            <person name="Miyata K."/>
            <person name="Fedorova E."/>
            <person name="Kohlen W."/>
            <person name="Bisseling T."/>
            <person name="Smit S."/>
            <person name="Geurts R."/>
        </authorList>
    </citation>
    <scope>NUCLEOTIDE SEQUENCE [LARGE SCALE GENOMIC DNA]</scope>
    <source>
        <strain evidence="19">cv. WU1-14</strain>
    </source>
</reference>
<evidence type="ECO:0000256" key="11">
    <source>
        <dbReference type="ARBA" id="ARBA00034036"/>
    </source>
</evidence>
<organism evidence="18 19">
    <name type="scientific">Parasponia andersonii</name>
    <name type="common">Sponia andersonii</name>
    <dbReference type="NCBI Taxonomy" id="3476"/>
    <lineage>
        <taxon>Eukaryota</taxon>
        <taxon>Viridiplantae</taxon>
        <taxon>Streptophyta</taxon>
        <taxon>Embryophyta</taxon>
        <taxon>Tracheophyta</taxon>
        <taxon>Spermatophyta</taxon>
        <taxon>Magnoliopsida</taxon>
        <taxon>eudicotyledons</taxon>
        <taxon>Gunneridae</taxon>
        <taxon>Pentapetalae</taxon>
        <taxon>rosids</taxon>
        <taxon>fabids</taxon>
        <taxon>Rosales</taxon>
        <taxon>Cannabaceae</taxon>
        <taxon>Parasponia</taxon>
    </lineage>
</organism>
<dbReference type="InterPro" id="IPR001757">
    <property type="entry name" value="P_typ_ATPase"/>
</dbReference>
<dbReference type="NCBIfam" id="TIGR01652">
    <property type="entry name" value="ATPase-Plipid"/>
    <property type="match status" value="1"/>
</dbReference>
<dbReference type="NCBIfam" id="TIGR01494">
    <property type="entry name" value="ATPase_P-type"/>
    <property type="match status" value="2"/>
</dbReference>
<dbReference type="InterPro" id="IPR023298">
    <property type="entry name" value="ATPase_P-typ_TM_dom_sf"/>
</dbReference>
<evidence type="ECO:0000256" key="9">
    <source>
        <dbReference type="ARBA" id="ARBA00022989"/>
    </source>
</evidence>
<feature type="transmembrane region" description="Helical" evidence="15">
    <location>
        <begin position="1116"/>
        <end position="1135"/>
    </location>
</feature>
<dbReference type="Pfam" id="PF13246">
    <property type="entry name" value="Cation_ATPase"/>
    <property type="match status" value="1"/>
</dbReference>
<feature type="binding site" evidence="14">
    <location>
        <position position="912"/>
    </location>
    <ligand>
        <name>Mg(2+)</name>
        <dbReference type="ChEBI" id="CHEBI:18420"/>
    </ligand>
</feature>
<dbReference type="GO" id="GO:0000287">
    <property type="term" value="F:magnesium ion binding"/>
    <property type="evidence" value="ECO:0007669"/>
    <property type="project" value="UniProtKB-UniRule"/>
</dbReference>
<evidence type="ECO:0000259" key="17">
    <source>
        <dbReference type="Pfam" id="PF16212"/>
    </source>
</evidence>
<feature type="binding site" evidence="13">
    <location>
        <position position="689"/>
    </location>
    <ligand>
        <name>ATP</name>
        <dbReference type="ChEBI" id="CHEBI:30616"/>
    </ligand>
</feature>
<dbReference type="SFLD" id="SFLDG00002">
    <property type="entry name" value="C1.7:_P-type_atpase_like"/>
    <property type="match status" value="1"/>
</dbReference>
<proteinExistence type="inferred from homology"/>
<feature type="transmembrane region" description="Helical" evidence="15">
    <location>
        <begin position="364"/>
        <end position="383"/>
    </location>
</feature>
<feature type="binding site" evidence="14">
    <location>
        <position position="429"/>
    </location>
    <ligand>
        <name>Mg(2+)</name>
        <dbReference type="ChEBI" id="CHEBI:18420"/>
    </ligand>
</feature>
<evidence type="ECO:0000256" key="8">
    <source>
        <dbReference type="ARBA" id="ARBA00022967"/>
    </source>
</evidence>
<dbReference type="InterPro" id="IPR018303">
    <property type="entry name" value="ATPase_P-typ_P_site"/>
</dbReference>
<dbReference type="CDD" id="cd02073">
    <property type="entry name" value="P-type_ATPase_APLT_Dnf-like"/>
    <property type="match status" value="1"/>
</dbReference>
<keyword evidence="3 15" id="KW-0812">Transmembrane</keyword>
<feature type="binding site" evidence="13">
    <location>
        <position position="882"/>
    </location>
    <ligand>
        <name>ATP</name>
        <dbReference type="ChEBI" id="CHEBI:30616"/>
    </ligand>
</feature>
<evidence type="ECO:0000256" key="10">
    <source>
        <dbReference type="ARBA" id="ARBA00023136"/>
    </source>
</evidence>
<dbReference type="InterPro" id="IPR023299">
    <property type="entry name" value="ATPase_P-typ_cyto_dom_N"/>
</dbReference>
<feature type="binding site" evidence="13">
    <location>
        <position position="429"/>
    </location>
    <ligand>
        <name>ATP</name>
        <dbReference type="ChEBI" id="CHEBI:30616"/>
    </ligand>
</feature>
<feature type="binding site" evidence="14">
    <location>
        <position position="431"/>
    </location>
    <ligand>
        <name>Mg(2+)</name>
        <dbReference type="ChEBI" id="CHEBI:18420"/>
    </ligand>
</feature>
<dbReference type="Pfam" id="PF16209">
    <property type="entry name" value="PhoLip_ATPase_N"/>
    <property type="match status" value="1"/>
</dbReference>
<dbReference type="GO" id="GO:0016887">
    <property type="term" value="F:ATP hydrolysis activity"/>
    <property type="evidence" value="ECO:0007669"/>
    <property type="project" value="InterPro"/>
</dbReference>
<evidence type="ECO:0000256" key="7">
    <source>
        <dbReference type="ARBA" id="ARBA00022842"/>
    </source>
</evidence>
<feature type="transmembrane region" description="Helical" evidence="15">
    <location>
        <begin position="1089"/>
        <end position="1107"/>
    </location>
</feature>
<dbReference type="AlphaFoldDB" id="A0A2P5ASM2"/>